<dbReference type="InterPro" id="IPR001444">
    <property type="entry name" value="Flag_bb_rod_N"/>
</dbReference>
<name>A0A919P5Q4_9CELL</name>
<feature type="domain" description="Flagellar basal-body/hook protein C-terminal" evidence="8">
    <location>
        <begin position="431"/>
        <end position="474"/>
    </location>
</feature>
<evidence type="ECO:0000259" key="9">
    <source>
        <dbReference type="Pfam" id="PF22638"/>
    </source>
</evidence>
<reference evidence="10" key="1">
    <citation type="submission" date="2021-01" db="EMBL/GenBank/DDBJ databases">
        <title>Whole genome shotgun sequence of Cellulomonas chitinilytica NBRC 110799.</title>
        <authorList>
            <person name="Komaki H."/>
            <person name="Tamura T."/>
        </authorList>
    </citation>
    <scope>NUCLEOTIDE SEQUENCE</scope>
    <source>
        <strain evidence="10">NBRC 110799</strain>
    </source>
</reference>
<proteinExistence type="inferred from homology"/>
<dbReference type="RefSeq" id="WP_203757526.1">
    <property type="nucleotide sequence ID" value="NZ_BONK01000012.1"/>
</dbReference>
<dbReference type="GO" id="GO:0009424">
    <property type="term" value="C:bacterial-type flagellum hook"/>
    <property type="evidence" value="ECO:0007669"/>
    <property type="project" value="InterPro"/>
</dbReference>
<dbReference type="GO" id="GO:0005576">
    <property type="term" value="C:extracellular region"/>
    <property type="evidence" value="ECO:0007669"/>
    <property type="project" value="UniProtKB-SubCell"/>
</dbReference>
<keyword evidence="10" id="KW-0969">Cilium</keyword>
<evidence type="ECO:0000256" key="6">
    <source>
        <dbReference type="ARBA" id="ARBA00023143"/>
    </source>
</evidence>
<dbReference type="Pfam" id="PF22638">
    <property type="entry name" value="FlgK_D1"/>
    <property type="match status" value="1"/>
</dbReference>
<dbReference type="GO" id="GO:0005198">
    <property type="term" value="F:structural molecule activity"/>
    <property type="evidence" value="ECO:0007669"/>
    <property type="project" value="InterPro"/>
</dbReference>
<keyword evidence="10" id="KW-0966">Cell projection</keyword>
<keyword evidence="6" id="KW-0975">Bacterial flagellum</keyword>
<evidence type="ECO:0000259" key="8">
    <source>
        <dbReference type="Pfam" id="PF06429"/>
    </source>
</evidence>
<comment type="caution">
    <text evidence="10">The sequence shown here is derived from an EMBL/GenBank/DDBJ whole genome shotgun (WGS) entry which is preliminary data.</text>
</comment>
<dbReference type="InterPro" id="IPR002371">
    <property type="entry name" value="FlgK"/>
</dbReference>
<dbReference type="NCBIfam" id="TIGR02492">
    <property type="entry name" value="flgK_ends"/>
    <property type="match status" value="1"/>
</dbReference>
<comment type="subcellular location">
    <subcellularLocation>
        <location evidence="1">Bacterial flagellum</location>
    </subcellularLocation>
    <subcellularLocation>
        <location evidence="2">Secreted</location>
    </subcellularLocation>
</comment>
<organism evidence="10 11">
    <name type="scientific">Cellulomonas chitinilytica</name>
    <dbReference type="NCBI Taxonomy" id="398759"/>
    <lineage>
        <taxon>Bacteria</taxon>
        <taxon>Bacillati</taxon>
        <taxon>Actinomycetota</taxon>
        <taxon>Actinomycetes</taxon>
        <taxon>Micrococcales</taxon>
        <taxon>Cellulomonadaceae</taxon>
        <taxon>Cellulomonas</taxon>
    </lineage>
</organism>
<evidence type="ECO:0000256" key="3">
    <source>
        <dbReference type="ARBA" id="ARBA00009677"/>
    </source>
</evidence>
<dbReference type="EMBL" id="BONK01000012">
    <property type="protein sequence ID" value="GIG22607.1"/>
    <property type="molecule type" value="Genomic_DNA"/>
</dbReference>
<accession>A0A919P5Q4</accession>
<feature type="domain" description="Flagellar hook-associated protein FlgK helical" evidence="9">
    <location>
        <begin position="103"/>
        <end position="345"/>
    </location>
</feature>
<dbReference type="InterPro" id="IPR053927">
    <property type="entry name" value="FlgK_helical"/>
</dbReference>
<dbReference type="PANTHER" id="PTHR30033:SF1">
    <property type="entry name" value="FLAGELLAR HOOK-ASSOCIATED PROTEIN 1"/>
    <property type="match status" value="1"/>
</dbReference>
<dbReference type="Proteomes" id="UP000632740">
    <property type="component" value="Unassembled WGS sequence"/>
</dbReference>
<keyword evidence="10" id="KW-0282">Flagellum</keyword>
<dbReference type="AlphaFoldDB" id="A0A919P5Q4"/>
<dbReference type="InterPro" id="IPR010930">
    <property type="entry name" value="Flg_bb/hook_C_dom"/>
</dbReference>
<feature type="domain" description="Flagellar basal body rod protein N-terminal" evidence="7">
    <location>
        <begin position="7"/>
        <end position="37"/>
    </location>
</feature>
<protein>
    <recommendedName>
        <fullName evidence="4">Flagellar hook-associated protein 1</fullName>
    </recommendedName>
</protein>
<evidence type="ECO:0000256" key="2">
    <source>
        <dbReference type="ARBA" id="ARBA00004613"/>
    </source>
</evidence>
<evidence type="ECO:0000256" key="1">
    <source>
        <dbReference type="ARBA" id="ARBA00004365"/>
    </source>
</evidence>
<sequence>MSTFSGLSTALSSLIAQRQALDVAGQNVANANTVGYTRQRATLSSLPAAQVPSMFSVPNGTGEGTRVSGIQRLGDTFVDARLRTQTGGAAYLKARAEAYATLEAGTGEPGESGLSSQLAEMWSAWGDVSNTPDKGSARAVLLESSKTVVDRIQTLYTAAQTQWSQARSTTTSLVEEVNTTASGVADLNARILQITNAGGTAHELADQRDLLVTQLSSLVGATVSTRPDGQLDVMVAGNMLVNGDRTHAIAVTGATSFAQATGNTSTPGQAVSIVWADRPTQQVGLDSGRVAGLLSVLAPPAGGSGGILTEAAASYDALATNIATKVNGLHTSALTTAGTTGTAFFTFAPGESPAMGLQVAITDPLDIAVASSLPGAGALDGSVGSQLAALGHDAQGPDALWSKSVVELGVRASSAASRADVAEAARATAEQQQLAITSVDTDEETVNMLAFQRAYEGAARVLTAVDEMLDTLINRTGLVGR</sequence>
<dbReference type="Pfam" id="PF00460">
    <property type="entry name" value="Flg_bb_rod"/>
    <property type="match status" value="1"/>
</dbReference>
<evidence type="ECO:0000313" key="11">
    <source>
        <dbReference type="Proteomes" id="UP000632740"/>
    </source>
</evidence>
<dbReference type="GO" id="GO:0044780">
    <property type="term" value="P:bacterial-type flagellum assembly"/>
    <property type="evidence" value="ECO:0007669"/>
    <property type="project" value="InterPro"/>
</dbReference>
<evidence type="ECO:0000259" key="7">
    <source>
        <dbReference type="Pfam" id="PF00460"/>
    </source>
</evidence>
<gene>
    <name evidence="10" type="primary">flgK</name>
    <name evidence="10" type="ORF">Cch01nite_33310</name>
</gene>
<keyword evidence="11" id="KW-1185">Reference proteome</keyword>
<dbReference type="SUPFAM" id="SSF64518">
    <property type="entry name" value="Phase 1 flagellin"/>
    <property type="match status" value="1"/>
</dbReference>
<evidence type="ECO:0000256" key="5">
    <source>
        <dbReference type="ARBA" id="ARBA00022525"/>
    </source>
</evidence>
<keyword evidence="5" id="KW-0964">Secreted</keyword>
<evidence type="ECO:0000256" key="4">
    <source>
        <dbReference type="ARBA" id="ARBA00016244"/>
    </source>
</evidence>
<dbReference type="Pfam" id="PF06429">
    <property type="entry name" value="Flg_bbr_C"/>
    <property type="match status" value="1"/>
</dbReference>
<comment type="similarity">
    <text evidence="3">Belongs to the flagella basal body rod proteins family.</text>
</comment>
<dbReference type="PANTHER" id="PTHR30033">
    <property type="entry name" value="FLAGELLAR HOOK-ASSOCIATED PROTEIN 1"/>
    <property type="match status" value="1"/>
</dbReference>
<evidence type="ECO:0000313" key="10">
    <source>
        <dbReference type="EMBL" id="GIG22607.1"/>
    </source>
</evidence>